<dbReference type="Pfam" id="PF00383">
    <property type="entry name" value="dCMP_cyt_deam_1"/>
    <property type="match status" value="1"/>
</dbReference>
<accession>A0A0D3KBG5</accession>
<dbReference type="PANTHER" id="PTHR11644">
    <property type="entry name" value="CYTIDINE DEAMINASE"/>
    <property type="match status" value="1"/>
</dbReference>
<dbReference type="InterPro" id="IPR002125">
    <property type="entry name" value="CMP_dCMP_dom"/>
</dbReference>
<dbReference type="GeneID" id="17278370"/>
<evidence type="ECO:0000313" key="4">
    <source>
        <dbReference type="Proteomes" id="UP000013827"/>
    </source>
</evidence>
<proteinExistence type="inferred from homology"/>
<dbReference type="OMA" id="RRDQHFT"/>
<dbReference type="KEGG" id="ehx:EMIHUDRAFT_98807"/>
<dbReference type="SUPFAM" id="SSF53927">
    <property type="entry name" value="Cytidine deaminase-like"/>
    <property type="match status" value="2"/>
</dbReference>
<dbReference type="AlphaFoldDB" id="A0A0D3KBG5"/>
<evidence type="ECO:0000259" key="2">
    <source>
        <dbReference type="Pfam" id="PF00383"/>
    </source>
</evidence>
<dbReference type="RefSeq" id="XP_005785529.1">
    <property type="nucleotide sequence ID" value="XM_005785472.1"/>
</dbReference>
<sequence length="324" mass="34549">MLGGLSRLAHGLWECGECGLVDERGFDDDHWVRQAHRVRDERVRRPSQSKFRVVAVVVYERGDGTVSHVIGHNDEAACLKNSICAERAAFVQLCMLPQSACSRVTAVYIASDAAEPITPGALCREFMMSSPLTSTDTRIVMEGGGRRLDLRLAGLYPHASPYIRLTAEEQAAAGRRLGPAAWEGAVAAAQRDARPLHAIGYGSGPHDSACVVFEDGSDARAWQWKALEYSCSLDAVCLLAPALAARRDGGVEPRVLCLADQHGVCHAPHATARAILVEHGYGDVRVLVHDSDGHAHTPTAAELLPTAPTAFDAFLACGGGAGEA</sequence>
<reference evidence="3" key="2">
    <citation type="submission" date="2024-10" db="UniProtKB">
        <authorList>
            <consortium name="EnsemblProtists"/>
        </authorList>
    </citation>
    <scope>IDENTIFICATION</scope>
</reference>
<evidence type="ECO:0000256" key="1">
    <source>
        <dbReference type="ARBA" id="ARBA00006576"/>
    </source>
</evidence>
<feature type="domain" description="CMP/dCMP-type deaminase" evidence="2">
    <location>
        <begin position="29"/>
        <end position="130"/>
    </location>
</feature>
<dbReference type="InterPro" id="IPR050202">
    <property type="entry name" value="Cyt/Deoxycyt_deaminase"/>
</dbReference>
<dbReference type="GO" id="GO:0004126">
    <property type="term" value="F:cytidine deaminase activity"/>
    <property type="evidence" value="ECO:0007669"/>
    <property type="project" value="UniProtKB-ARBA"/>
</dbReference>
<dbReference type="eggNOG" id="ENOG502S4MG">
    <property type="taxonomic scope" value="Eukaryota"/>
</dbReference>
<keyword evidence="4" id="KW-1185">Reference proteome</keyword>
<dbReference type="GO" id="GO:0072527">
    <property type="term" value="P:pyrimidine-containing compound metabolic process"/>
    <property type="evidence" value="ECO:0007669"/>
    <property type="project" value="UniProtKB-ARBA"/>
</dbReference>
<name>A0A0D3KBG5_EMIH1</name>
<dbReference type="EnsemblProtists" id="EOD33100">
    <property type="protein sequence ID" value="EOD33100"/>
    <property type="gene ID" value="EMIHUDRAFT_98807"/>
</dbReference>
<dbReference type="Gene3D" id="3.40.140.10">
    <property type="entry name" value="Cytidine Deaminase, domain 2"/>
    <property type="match status" value="1"/>
</dbReference>
<dbReference type="InterPro" id="IPR016193">
    <property type="entry name" value="Cytidine_deaminase-like"/>
</dbReference>
<evidence type="ECO:0000313" key="3">
    <source>
        <dbReference type="EnsemblProtists" id="EOD33100"/>
    </source>
</evidence>
<dbReference type="GO" id="GO:0055086">
    <property type="term" value="P:nucleobase-containing small molecule metabolic process"/>
    <property type="evidence" value="ECO:0007669"/>
    <property type="project" value="UniProtKB-ARBA"/>
</dbReference>
<dbReference type="HOGENOM" id="CLU_056681_0_0_1"/>
<dbReference type="PaxDb" id="2903-EOD33100"/>
<organism evidence="3 4">
    <name type="scientific">Emiliania huxleyi (strain CCMP1516)</name>
    <dbReference type="NCBI Taxonomy" id="280463"/>
    <lineage>
        <taxon>Eukaryota</taxon>
        <taxon>Haptista</taxon>
        <taxon>Haptophyta</taxon>
        <taxon>Prymnesiophyceae</taxon>
        <taxon>Isochrysidales</taxon>
        <taxon>Noelaerhabdaceae</taxon>
        <taxon>Emiliania</taxon>
    </lineage>
</organism>
<reference evidence="4" key="1">
    <citation type="journal article" date="2013" name="Nature">
        <title>Pan genome of the phytoplankton Emiliania underpins its global distribution.</title>
        <authorList>
            <person name="Read B.A."/>
            <person name="Kegel J."/>
            <person name="Klute M.J."/>
            <person name="Kuo A."/>
            <person name="Lefebvre S.C."/>
            <person name="Maumus F."/>
            <person name="Mayer C."/>
            <person name="Miller J."/>
            <person name="Monier A."/>
            <person name="Salamov A."/>
            <person name="Young J."/>
            <person name="Aguilar M."/>
            <person name="Claverie J.M."/>
            <person name="Frickenhaus S."/>
            <person name="Gonzalez K."/>
            <person name="Herman E.K."/>
            <person name="Lin Y.C."/>
            <person name="Napier J."/>
            <person name="Ogata H."/>
            <person name="Sarno A.F."/>
            <person name="Shmutz J."/>
            <person name="Schroeder D."/>
            <person name="de Vargas C."/>
            <person name="Verret F."/>
            <person name="von Dassow P."/>
            <person name="Valentin K."/>
            <person name="Van de Peer Y."/>
            <person name="Wheeler G."/>
            <person name="Dacks J.B."/>
            <person name="Delwiche C.F."/>
            <person name="Dyhrman S.T."/>
            <person name="Glockner G."/>
            <person name="John U."/>
            <person name="Richards T."/>
            <person name="Worden A.Z."/>
            <person name="Zhang X."/>
            <person name="Grigoriev I.V."/>
            <person name="Allen A.E."/>
            <person name="Bidle K."/>
            <person name="Borodovsky M."/>
            <person name="Bowler C."/>
            <person name="Brownlee C."/>
            <person name="Cock J.M."/>
            <person name="Elias M."/>
            <person name="Gladyshev V.N."/>
            <person name="Groth M."/>
            <person name="Guda C."/>
            <person name="Hadaegh A."/>
            <person name="Iglesias-Rodriguez M.D."/>
            <person name="Jenkins J."/>
            <person name="Jones B.M."/>
            <person name="Lawson T."/>
            <person name="Leese F."/>
            <person name="Lindquist E."/>
            <person name="Lobanov A."/>
            <person name="Lomsadze A."/>
            <person name="Malik S.B."/>
            <person name="Marsh M.E."/>
            <person name="Mackinder L."/>
            <person name="Mock T."/>
            <person name="Mueller-Roeber B."/>
            <person name="Pagarete A."/>
            <person name="Parker M."/>
            <person name="Probert I."/>
            <person name="Quesneville H."/>
            <person name="Raines C."/>
            <person name="Rensing S.A."/>
            <person name="Riano-Pachon D.M."/>
            <person name="Richier S."/>
            <person name="Rokitta S."/>
            <person name="Shiraiwa Y."/>
            <person name="Soanes D.M."/>
            <person name="van der Giezen M."/>
            <person name="Wahlund T.M."/>
            <person name="Williams B."/>
            <person name="Wilson W."/>
            <person name="Wolfe G."/>
            <person name="Wurch L.L."/>
        </authorList>
    </citation>
    <scope>NUCLEOTIDE SEQUENCE</scope>
</reference>
<dbReference type="PANTHER" id="PTHR11644:SF2">
    <property type="entry name" value="CYTIDINE DEAMINASE"/>
    <property type="match status" value="1"/>
</dbReference>
<protein>
    <recommendedName>
        <fullName evidence="2">CMP/dCMP-type deaminase domain-containing protein</fullName>
    </recommendedName>
</protein>
<dbReference type="GO" id="GO:0008270">
    <property type="term" value="F:zinc ion binding"/>
    <property type="evidence" value="ECO:0007669"/>
    <property type="project" value="TreeGrafter"/>
</dbReference>
<comment type="similarity">
    <text evidence="1">Belongs to the cytidine and deoxycytidylate deaminase family.</text>
</comment>
<dbReference type="GO" id="GO:0005829">
    <property type="term" value="C:cytosol"/>
    <property type="evidence" value="ECO:0007669"/>
    <property type="project" value="TreeGrafter"/>
</dbReference>
<dbReference type="Proteomes" id="UP000013827">
    <property type="component" value="Unassembled WGS sequence"/>
</dbReference>
<dbReference type="CDD" id="cd01283">
    <property type="entry name" value="cytidine_deaminase"/>
    <property type="match status" value="1"/>
</dbReference>